<keyword evidence="2" id="KW-1185">Reference proteome</keyword>
<dbReference type="AlphaFoldDB" id="A0AA38Z615"/>
<gene>
    <name evidence="1" type="ORF">PVL29_018770</name>
</gene>
<organism evidence="1 2">
    <name type="scientific">Vitis rotundifolia</name>
    <name type="common">Muscadine grape</name>
    <dbReference type="NCBI Taxonomy" id="103349"/>
    <lineage>
        <taxon>Eukaryota</taxon>
        <taxon>Viridiplantae</taxon>
        <taxon>Streptophyta</taxon>
        <taxon>Embryophyta</taxon>
        <taxon>Tracheophyta</taxon>
        <taxon>Spermatophyta</taxon>
        <taxon>Magnoliopsida</taxon>
        <taxon>eudicotyledons</taxon>
        <taxon>Gunneridae</taxon>
        <taxon>Pentapetalae</taxon>
        <taxon>rosids</taxon>
        <taxon>Vitales</taxon>
        <taxon>Vitaceae</taxon>
        <taxon>Viteae</taxon>
        <taxon>Vitis</taxon>
    </lineage>
</organism>
<evidence type="ECO:0000313" key="1">
    <source>
        <dbReference type="EMBL" id="KAJ9682910.1"/>
    </source>
</evidence>
<proteinExistence type="predicted"/>
<dbReference type="EMBL" id="JARBHA010000014">
    <property type="protein sequence ID" value="KAJ9682910.1"/>
    <property type="molecule type" value="Genomic_DNA"/>
</dbReference>
<reference evidence="1 2" key="1">
    <citation type="journal article" date="2023" name="BMC Biotechnol.">
        <title>Vitis rotundifolia cv Carlos genome sequencing.</title>
        <authorList>
            <person name="Huff M."/>
            <person name="Hulse-Kemp A."/>
            <person name="Scheffler B."/>
            <person name="Youngblood R."/>
            <person name="Simpson S."/>
            <person name="Babiker E."/>
            <person name="Staton M."/>
        </authorList>
    </citation>
    <scope>NUCLEOTIDE SEQUENCE [LARGE SCALE GENOMIC DNA]</scope>
    <source>
        <tissue evidence="1">Leaf</tissue>
    </source>
</reference>
<dbReference type="Proteomes" id="UP001168098">
    <property type="component" value="Unassembled WGS sequence"/>
</dbReference>
<sequence length="76" mass="8640">MANAISSSFENLVVLTTRNNIPSQSNTLISIYFTNILFDYDLLGFLDGTMPWLHETILPTSSTTPVSNLEFKLWKR</sequence>
<accession>A0AA38Z615</accession>
<name>A0AA38Z615_VITRO</name>
<evidence type="ECO:0000313" key="2">
    <source>
        <dbReference type="Proteomes" id="UP001168098"/>
    </source>
</evidence>
<protein>
    <submittedName>
        <fullName evidence="1">Uncharacterized protein</fullName>
    </submittedName>
</protein>
<comment type="caution">
    <text evidence="1">The sequence shown here is derived from an EMBL/GenBank/DDBJ whole genome shotgun (WGS) entry which is preliminary data.</text>
</comment>